<name>A0A5B8WK69_9CAUD</name>
<accession>A0A5B8WK69</accession>
<evidence type="ECO:0000313" key="2">
    <source>
        <dbReference type="Proteomes" id="UP000321915"/>
    </source>
</evidence>
<dbReference type="RefSeq" id="YP_010660370.1">
    <property type="nucleotide sequence ID" value="NC_070877.1"/>
</dbReference>
<dbReference type="KEGG" id="vg:77936367"/>
<dbReference type="Proteomes" id="UP000321915">
    <property type="component" value="Segment"/>
</dbReference>
<dbReference type="GeneID" id="77936367"/>
<sequence>MIMKKVIAAILVAFVLLITTNVAGASAAPKSSSVSVLQAAPQVSIPTAVAPPSEVALKGIGVGGIKPAWLYVSCYWAMNGYYYCWRYSCTYFEKVALGCYDGWYRVSTRIYV</sequence>
<evidence type="ECO:0000313" key="1">
    <source>
        <dbReference type="EMBL" id="QED11495.1"/>
    </source>
</evidence>
<proteinExistence type="predicted"/>
<dbReference type="EMBL" id="MN183282">
    <property type="protein sequence ID" value="QED11495.1"/>
    <property type="molecule type" value="Genomic_DNA"/>
</dbReference>
<reference evidence="1 2" key="1">
    <citation type="submission" date="2019-07" db="EMBL/GenBank/DDBJ databases">
        <authorList>
            <person name="Abdullah A."/>
            <person name="Lima G.C."/>
            <person name="Cuneo C.K."/>
            <person name="Ennest D.C."/>
            <person name="Fritz K.J."/>
            <person name="Johnson B.T."/>
            <person name="Larson S.M."/>
            <person name="Lemunyete M.N."/>
            <person name="Murray M.B."/>
            <person name="Osmond D.E."/>
            <person name="Patras K.A."/>
            <person name="Ransibrahmanakul S."/>
            <person name="Simpson K.A."/>
            <person name="Thull B.S."/>
            <person name="Wetzel S."/>
            <person name="Bonilla J.A."/>
            <person name="Klyczek K."/>
            <person name="Garlena R.A."/>
            <person name="Russell D.A."/>
            <person name="Pope W.H."/>
            <person name="Jacobs-Sera D."/>
            <person name="Hatfull G.F."/>
        </authorList>
    </citation>
    <scope>NUCLEOTIDE SEQUENCE [LARGE SCALE GENOMIC DNA]</scope>
</reference>
<organism evidence="1 2">
    <name type="scientific">Arthrobacter phage Qui</name>
    <dbReference type="NCBI Taxonomy" id="2603260"/>
    <lineage>
        <taxon>Viruses</taxon>
        <taxon>Duplodnaviria</taxon>
        <taxon>Heunggongvirae</taxon>
        <taxon>Uroviricota</taxon>
        <taxon>Caudoviricetes</taxon>
        <taxon>Quivirus</taxon>
        <taxon>Quivirus qui</taxon>
    </lineage>
</organism>
<gene>
    <name evidence="1" type="primary">4</name>
    <name evidence="1" type="ORF">SEA_QUI_4</name>
</gene>
<keyword evidence="2" id="KW-1185">Reference proteome</keyword>
<protein>
    <submittedName>
        <fullName evidence="1">Membrane protein</fullName>
    </submittedName>
</protein>